<feature type="transmembrane region" description="Helical" evidence="8">
    <location>
        <begin position="156"/>
        <end position="183"/>
    </location>
</feature>
<keyword evidence="10" id="KW-1185">Reference proteome</keyword>
<dbReference type="RefSeq" id="WP_007175293.1">
    <property type="nucleotide sequence ID" value="NZ_GG704784.1"/>
</dbReference>
<feature type="transmembrane region" description="Helical" evidence="8">
    <location>
        <begin position="27"/>
        <end position="56"/>
    </location>
</feature>
<keyword evidence="6 8" id="KW-0472">Membrane</keyword>
<evidence type="ECO:0000256" key="4">
    <source>
        <dbReference type="ARBA" id="ARBA00022692"/>
    </source>
</evidence>
<dbReference type="AlphaFoldDB" id="D1PT04"/>
<evidence type="ECO:0000256" key="6">
    <source>
        <dbReference type="ARBA" id="ARBA00023136"/>
    </source>
</evidence>
<keyword evidence="3" id="KW-1003">Cell membrane</keyword>
<evidence type="ECO:0000313" key="10">
    <source>
        <dbReference type="Proteomes" id="UP000003160"/>
    </source>
</evidence>
<comment type="similarity">
    <text evidence="2">Belongs to the urea transporter family.</text>
</comment>
<evidence type="ECO:0000256" key="7">
    <source>
        <dbReference type="PIRSR" id="PIRSR016502-1"/>
    </source>
</evidence>
<comment type="caution">
    <text evidence="9">The sequence shown here is derived from an EMBL/GenBank/DDBJ whole genome shotgun (WGS) entry which is preliminary data.</text>
</comment>
<dbReference type="OrthoDB" id="279428at2"/>
<reference evidence="9 10" key="1">
    <citation type="submission" date="2009-10" db="EMBL/GenBank/DDBJ databases">
        <authorList>
            <person name="Qin X."/>
            <person name="Bachman B."/>
            <person name="Battles P."/>
            <person name="Bell A."/>
            <person name="Bess C."/>
            <person name="Bickham C."/>
            <person name="Chaboub L."/>
            <person name="Chen D."/>
            <person name="Coyle M."/>
            <person name="Deiros D.R."/>
            <person name="Dinh H."/>
            <person name="Forbes L."/>
            <person name="Fowler G."/>
            <person name="Francisco L."/>
            <person name="Fu Q."/>
            <person name="Gubbala S."/>
            <person name="Hale W."/>
            <person name="Han Y."/>
            <person name="Hemphill L."/>
            <person name="Highlander S.K."/>
            <person name="Hirani K."/>
            <person name="Hogues M."/>
            <person name="Jackson L."/>
            <person name="Jakkamsetti A."/>
            <person name="Javaid M."/>
            <person name="Jiang H."/>
            <person name="Korchina V."/>
            <person name="Kovar C."/>
            <person name="Lara F."/>
            <person name="Lee S."/>
            <person name="Mata R."/>
            <person name="Mathew T."/>
            <person name="Moen C."/>
            <person name="Morales K."/>
            <person name="Munidasa M."/>
            <person name="Nazareth L."/>
            <person name="Ngo R."/>
            <person name="Nguyen L."/>
            <person name="Okwuonu G."/>
            <person name="Ongeri F."/>
            <person name="Patil S."/>
            <person name="Petrosino J."/>
            <person name="Pham C."/>
            <person name="Pham P."/>
            <person name="Pu L.-L."/>
            <person name="Puazo M."/>
            <person name="Raj R."/>
            <person name="Reid J."/>
            <person name="Rouhana J."/>
            <person name="Saada N."/>
            <person name="Shang Y."/>
            <person name="Simmons D."/>
            <person name="Thornton R."/>
            <person name="Warren J."/>
            <person name="Weissenberger G."/>
            <person name="Zhang J."/>
            <person name="Zhang L."/>
            <person name="Zhou C."/>
            <person name="Zhu D."/>
            <person name="Muzny D."/>
            <person name="Worley K."/>
            <person name="Gibbs R."/>
        </authorList>
    </citation>
    <scope>NUCLEOTIDE SEQUENCE [LARGE SCALE GENOMIC DNA]</scope>
    <source>
        <strain evidence="9 10">DSM 17361</strain>
    </source>
</reference>
<dbReference type="HOGENOM" id="CLU_047509_0_0_10"/>
<keyword evidence="4 8" id="KW-0812">Transmembrane</keyword>
<dbReference type="eggNOG" id="COG4413">
    <property type="taxonomic scope" value="Bacteria"/>
</dbReference>
<feature type="transmembrane region" description="Helical" evidence="8">
    <location>
        <begin position="190"/>
        <end position="207"/>
    </location>
</feature>
<feature type="transmembrane region" description="Helical" evidence="8">
    <location>
        <begin position="219"/>
        <end position="238"/>
    </location>
</feature>
<evidence type="ECO:0000256" key="3">
    <source>
        <dbReference type="ARBA" id="ARBA00022475"/>
    </source>
</evidence>
<protein>
    <submittedName>
        <fullName evidence="9">Urea transporter</fullName>
    </submittedName>
</protein>
<sequence length="297" mass="32330">MNTGEIIRAMFRGVGQVMFQNNALSGLLMLIGIGCNSLPMFLFALMGTAIGTLTAIVLRYDSEHIKDGLYGFNSTLVGIAVPCFMPINIWSVLLMVVASVAATLVARGFEKQKLLPTLTAPFVMMTWVMLLVSHFLPELQQPATAVVTEAESFSLLQAISLSFGQIMLQGNSWLTGFFFFLAILVHSRKMAMEALLAGVLTLTVVWIPFVSTRSVNDGLYGYNAILTVLAVANILNITSYRYTKALVALVLSVVLESVGMQLGMVTLTAPFVLSVWLMVLYNTFTDCKSKAKAGRAM</sequence>
<comment type="subcellular location">
    <subcellularLocation>
        <location evidence="1">Cell membrane</location>
        <topology evidence="1">Multi-pass membrane protein</topology>
    </subcellularLocation>
</comment>
<dbReference type="GO" id="GO:0005886">
    <property type="term" value="C:plasma membrane"/>
    <property type="evidence" value="ECO:0007669"/>
    <property type="project" value="UniProtKB-SubCell"/>
</dbReference>
<evidence type="ECO:0000256" key="2">
    <source>
        <dbReference type="ARBA" id="ARBA00005914"/>
    </source>
</evidence>
<keyword evidence="5 8" id="KW-1133">Transmembrane helix</keyword>
<proteinExistence type="inferred from homology"/>
<name>D1PT04_9BACT</name>
<dbReference type="EMBL" id="ACKS01000009">
    <property type="protein sequence ID" value="EFA45498.1"/>
    <property type="molecule type" value="Genomic_DNA"/>
</dbReference>
<dbReference type="InterPro" id="IPR029020">
    <property type="entry name" value="Ammonium/urea_transptr"/>
</dbReference>
<dbReference type="PANTHER" id="PTHR10464:SF4">
    <property type="entry name" value="UREA TRANSPORTER"/>
    <property type="match status" value="1"/>
</dbReference>
<dbReference type="GO" id="GO:0015204">
    <property type="term" value="F:urea transmembrane transporter activity"/>
    <property type="evidence" value="ECO:0007669"/>
    <property type="project" value="InterPro"/>
</dbReference>
<dbReference type="Pfam" id="PF03253">
    <property type="entry name" value="UT"/>
    <property type="match status" value="1"/>
</dbReference>
<dbReference type="Proteomes" id="UP000003160">
    <property type="component" value="Unassembled WGS sequence"/>
</dbReference>
<organism evidence="9 10">
    <name type="scientific">Hallella bergensis DSM 17361</name>
    <dbReference type="NCBI Taxonomy" id="585502"/>
    <lineage>
        <taxon>Bacteria</taxon>
        <taxon>Pseudomonadati</taxon>
        <taxon>Bacteroidota</taxon>
        <taxon>Bacteroidia</taxon>
        <taxon>Bacteroidales</taxon>
        <taxon>Prevotellaceae</taxon>
        <taxon>Hallella</taxon>
    </lineage>
</organism>
<feature type="transmembrane region" description="Helical" evidence="8">
    <location>
        <begin position="76"/>
        <end position="106"/>
    </location>
</feature>
<gene>
    <name evidence="9" type="ORF">HMPREF0645_0089</name>
</gene>
<feature type="site" description="Important for channel permeability" evidence="7">
    <location>
        <position position="268"/>
    </location>
</feature>
<evidence type="ECO:0000256" key="5">
    <source>
        <dbReference type="ARBA" id="ARBA00022989"/>
    </source>
</evidence>
<feature type="transmembrane region" description="Helical" evidence="8">
    <location>
        <begin position="118"/>
        <end position="136"/>
    </location>
</feature>
<evidence type="ECO:0000256" key="8">
    <source>
        <dbReference type="SAM" id="Phobius"/>
    </source>
</evidence>
<dbReference type="PIRSF" id="PIRSF016502">
    <property type="entry name" value="Urea_transporter"/>
    <property type="match status" value="1"/>
</dbReference>
<accession>D1PT04</accession>
<evidence type="ECO:0000313" key="9">
    <source>
        <dbReference type="EMBL" id="EFA45498.1"/>
    </source>
</evidence>
<dbReference type="InterPro" id="IPR004937">
    <property type="entry name" value="Urea_transporter"/>
</dbReference>
<dbReference type="Gene3D" id="1.10.3430.10">
    <property type="entry name" value="Ammonium transporter AmtB like domains"/>
    <property type="match status" value="1"/>
</dbReference>
<dbReference type="PANTHER" id="PTHR10464">
    <property type="entry name" value="UREA TRANSPORTER"/>
    <property type="match status" value="1"/>
</dbReference>
<evidence type="ECO:0000256" key="1">
    <source>
        <dbReference type="ARBA" id="ARBA00004651"/>
    </source>
</evidence>
<feature type="transmembrane region" description="Helical" evidence="8">
    <location>
        <begin position="269"/>
        <end position="287"/>
    </location>
</feature>